<dbReference type="EC" id="6.1.1.19" evidence="3"/>
<dbReference type="GeneID" id="106162319"/>
<keyword evidence="7 12" id="KW-0067">ATP-binding</keyword>
<dbReference type="FunFam" id="3.40.50.620:FF:000084">
    <property type="entry name" value="arginine--tRNA ligase, cytoplasmic"/>
    <property type="match status" value="1"/>
</dbReference>
<organism evidence="16 17">
    <name type="scientific">Lingula anatina</name>
    <name type="common">Brachiopod</name>
    <name type="synonym">Lingula unguis</name>
    <dbReference type="NCBI Taxonomy" id="7574"/>
    <lineage>
        <taxon>Eukaryota</taxon>
        <taxon>Metazoa</taxon>
        <taxon>Spiralia</taxon>
        <taxon>Lophotrochozoa</taxon>
        <taxon>Brachiopoda</taxon>
        <taxon>Linguliformea</taxon>
        <taxon>Lingulata</taxon>
        <taxon>Lingulida</taxon>
        <taxon>Linguloidea</taxon>
        <taxon>Lingulidae</taxon>
        <taxon>Lingula</taxon>
    </lineage>
</organism>
<comment type="catalytic activity">
    <reaction evidence="11">
        <text>tRNA(Arg) + L-arginine + ATP = L-arginyl-tRNA(Arg) + AMP + diphosphate</text>
        <dbReference type="Rhea" id="RHEA:20301"/>
        <dbReference type="Rhea" id="RHEA-COMP:9658"/>
        <dbReference type="Rhea" id="RHEA-COMP:9673"/>
        <dbReference type="ChEBI" id="CHEBI:30616"/>
        <dbReference type="ChEBI" id="CHEBI:32682"/>
        <dbReference type="ChEBI" id="CHEBI:33019"/>
        <dbReference type="ChEBI" id="CHEBI:78442"/>
        <dbReference type="ChEBI" id="CHEBI:78513"/>
        <dbReference type="ChEBI" id="CHEBI:456215"/>
        <dbReference type="EC" id="6.1.1.19"/>
    </reaction>
</comment>
<dbReference type="PROSITE" id="PS00178">
    <property type="entry name" value="AA_TRNA_LIGASE_I"/>
    <property type="match status" value="1"/>
</dbReference>
<evidence type="ECO:0000256" key="11">
    <source>
        <dbReference type="ARBA" id="ARBA00049339"/>
    </source>
</evidence>
<dbReference type="GO" id="GO:0017101">
    <property type="term" value="C:aminoacyl-tRNA synthetase multienzyme complex"/>
    <property type="evidence" value="ECO:0007669"/>
    <property type="project" value="UniProtKB-ARBA"/>
</dbReference>
<evidence type="ECO:0000256" key="3">
    <source>
        <dbReference type="ARBA" id="ARBA00012837"/>
    </source>
</evidence>
<evidence type="ECO:0000259" key="14">
    <source>
        <dbReference type="SMART" id="SM00836"/>
    </source>
</evidence>
<dbReference type="SUPFAM" id="SSF47323">
    <property type="entry name" value="Anticodon-binding domain of a subclass of class I aminoacyl-tRNA synthetases"/>
    <property type="match status" value="1"/>
</dbReference>
<dbReference type="HAMAP" id="MF_00123">
    <property type="entry name" value="Arg_tRNA_synth"/>
    <property type="match status" value="1"/>
</dbReference>
<dbReference type="Gene3D" id="3.40.50.620">
    <property type="entry name" value="HUPs"/>
    <property type="match status" value="1"/>
</dbReference>
<dbReference type="InterPro" id="IPR008909">
    <property type="entry name" value="DALR_anticod-bd"/>
</dbReference>
<name>A0A2R2MME5_LINAN</name>
<dbReference type="InterPro" id="IPR001278">
    <property type="entry name" value="Arg-tRNA-ligase"/>
</dbReference>
<dbReference type="SUPFAM" id="SSF52374">
    <property type="entry name" value="Nucleotidylyl transferase"/>
    <property type="match status" value="1"/>
</dbReference>
<dbReference type="InterPro" id="IPR035684">
    <property type="entry name" value="ArgRS_core"/>
</dbReference>
<dbReference type="GO" id="GO:0005524">
    <property type="term" value="F:ATP binding"/>
    <property type="evidence" value="ECO:0007669"/>
    <property type="project" value="UniProtKB-KW"/>
</dbReference>
<dbReference type="OrthoDB" id="68056at2759"/>
<gene>
    <name evidence="17" type="primary">LOC106162319</name>
</gene>
<protein>
    <recommendedName>
        <fullName evidence="3">arginine--tRNA ligase</fullName>
        <ecNumber evidence="3">6.1.1.19</ecNumber>
    </recommendedName>
    <alternativeName>
        <fullName evidence="10">Arginyl-tRNA synthetase</fullName>
    </alternativeName>
</protein>
<comment type="similarity">
    <text evidence="2 12">Belongs to the class-I aminoacyl-tRNA synthetase family.</text>
</comment>
<accession>A0A2R2MME5</accession>
<keyword evidence="5 12" id="KW-0436">Ligase</keyword>
<evidence type="ECO:0000256" key="12">
    <source>
        <dbReference type="RuleBase" id="RU363038"/>
    </source>
</evidence>
<feature type="domain" description="Arginyl tRNA synthetase N-terminal" evidence="15">
    <location>
        <begin position="78"/>
        <end position="166"/>
    </location>
</feature>
<feature type="domain" description="DALR anticodon binding" evidence="14">
    <location>
        <begin position="534"/>
        <end position="661"/>
    </location>
</feature>
<evidence type="ECO:0000256" key="4">
    <source>
        <dbReference type="ARBA" id="ARBA00022490"/>
    </source>
</evidence>
<dbReference type="SMART" id="SM01016">
    <property type="entry name" value="Arg_tRNA_synt_N"/>
    <property type="match status" value="1"/>
</dbReference>
<dbReference type="InterPro" id="IPR036695">
    <property type="entry name" value="Arg-tRNA-synth_N_sf"/>
</dbReference>
<keyword evidence="16" id="KW-1185">Reference proteome</keyword>
<dbReference type="PANTHER" id="PTHR11956">
    <property type="entry name" value="ARGINYL-TRNA SYNTHETASE"/>
    <property type="match status" value="1"/>
</dbReference>
<evidence type="ECO:0000256" key="8">
    <source>
        <dbReference type="ARBA" id="ARBA00022917"/>
    </source>
</evidence>
<dbReference type="Pfam" id="PF00750">
    <property type="entry name" value="tRNA-synt_1d"/>
    <property type="match status" value="1"/>
</dbReference>
<dbReference type="RefSeq" id="XP_023931227.1">
    <property type="nucleotide sequence ID" value="XM_024075459.1"/>
</dbReference>
<dbReference type="GO" id="GO:0005829">
    <property type="term" value="C:cytosol"/>
    <property type="evidence" value="ECO:0007669"/>
    <property type="project" value="UniProtKB-SubCell"/>
</dbReference>
<dbReference type="PANTHER" id="PTHR11956:SF5">
    <property type="entry name" value="ARGININE--TRNA LIGASE, CYTOPLASMIC"/>
    <property type="match status" value="1"/>
</dbReference>
<keyword evidence="6 12" id="KW-0547">Nucleotide-binding</keyword>
<dbReference type="InterPro" id="IPR001412">
    <property type="entry name" value="aa-tRNA-synth_I_CS"/>
</dbReference>
<dbReference type="GO" id="GO:0004814">
    <property type="term" value="F:arginine-tRNA ligase activity"/>
    <property type="evidence" value="ECO:0007669"/>
    <property type="project" value="UniProtKB-EC"/>
</dbReference>
<feature type="coiled-coil region" evidence="13">
    <location>
        <begin position="1"/>
        <end position="61"/>
    </location>
</feature>
<keyword evidence="9 12" id="KW-0030">Aminoacyl-tRNA synthetase</keyword>
<dbReference type="CDD" id="cd00671">
    <property type="entry name" value="ArgRS_core"/>
    <property type="match status" value="1"/>
</dbReference>
<proteinExistence type="inferred from homology"/>
<dbReference type="NCBIfam" id="TIGR00456">
    <property type="entry name" value="argS"/>
    <property type="match status" value="1"/>
</dbReference>
<dbReference type="PRINTS" id="PR01038">
    <property type="entry name" value="TRNASYNTHARG"/>
</dbReference>
<dbReference type="KEGG" id="lak:106162319"/>
<keyword evidence="8 12" id="KW-0648">Protein biosynthesis</keyword>
<comment type="subcellular location">
    <subcellularLocation>
        <location evidence="1">Cytoplasm</location>
        <location evidence="1">Cytosol</location>
    </subcellularLocation>
</comment>
<evidence type="ECO:0000256" key="2">
    <source>
        <dbReference type="ARBA" id="ARBA00005594"/>
    </source>
</evidence>
<evidence type="ECO:0000256" key="7">
    <source>
        <dbReference type="ARBA" id="ARBA00022840"/>
    </source>
</evidence>
<dbReference type="SMART" id="SM00836">
    <property type="entry name" value="DALR_1"/>
    <property type="match status" value="1"/>
</dbReference>
<evidence type="ECO:0000256" key="9">
    <source>
        <dbReference type="ARBA" id="ARBA00023146"/>
    </source>
</evidence>
<dbReference type="InterPro" id="IPR009080">
    <property type="entry name" value="tRNAsynth_Ia_anticodon-bd"/>
</dbReference>
<keyword evidence="13" id="KW-0175">Coiled coil</keyword>
<evidence type="ECO:0000256" key="5">
    <source>
        <dbReference type="ARBA" id="ARBA00022598"/>
    </source>
</evidence>
<dbReference type="Pfam" id="PF03485">
    <property type="entry name" value="Arg_tRNA_synt_N"/>
    <property type="match status" value="1"/>
</dbReference>
<dbReference type="AlphaFoldDB" id="A0A2R2MME5"/>
<evidence type="ECO:0000313" key="16">
    <source>
        <dbReference type="Proteomes" id="UP000085678"/>
    </source>
</evidence>
<evidence type="ECO:0000313" key="17">
    <source>
        <dbReference type="RefSeq" id="XP_023931227.1"/>
    </source>
</evidence>
<sequence>MDEFLARAEKAEKEIASLESEIASLKDPERLIAEDSVTPELDKLRTENAKLKFQIVHLRRNIAAEKSKSSNNMLSIASILQDIFKQAINQAYPDLANPPLVVTVSTNEKFGDYQCNSAMGIAQILKSQGQKASPRDIAQAIVGKLPENELIDKTEIAGPGFINVHLKKDFISVQLRDLLGKGVRPPVIAAKKRVVVDFSSPNIAKEMHVGHLRSTIIGESICRLCEFLEHDVLRLNHIGDWGTQFGMLIAHLKDKFPNYLTVSPPIGDLQAFYKESKVRFDNDEEFKKRAYAAVVSLQAHEPDSLKGWNLICDVSRMEFEKIYQRLDVSIVERGESFYQDLMSEVVKELDAKGLTEIDDGRKIMFVPDSSIPLTLVKSDGGYTYDTSDMAAVKHRLFVEKGDWLIYVVDAGQGTHFQTVFSAARKAGYYDPRLKRVEHVGFGVVLGEDRKKFKTRSGETVRLVDLLDEGLKRSEAKLKEKERDKVLTPEELKAAQEAVAYGCIKYADLSHNRTNDYVFSFDKMLDDKGNTAVYLLYAYMRIKSIARTAGVTPEQLKEASKSTESWKVDHPKEWKLAKCIVKFPEIILKVAEDLYMHTLCDYLYEMATTFTEFYDACYCVEKDKKTGEILKVNMNRLLLCEAAASIMAAGFNILGIKPVGRM</sequence>
<dbReference type="FunFam" id="1.10.730.10:FF:000064">
    <property type="entry name" value="Probable arginine--tRNA ligase, cytoplasmic"/>
    <property type="match status" value="1"/>
</dbReference>
<reference evidence="17" key="1">
    <citation type="submission" date="2025-08" db="UniProtKB">
        <authorList>
            <consortium name="RefSeq"/>
        </authorList>
    </citation>
    <scope>IDENTIFICATION</scope>
    <source>
        <tissue evidence="17">Gonads</tissue>
    </source>
</reference>
<dbReference type="InterPro" id="IPR014729">
    <property type="entry name" value="Rossmann-like_a/b/a_fold"/>
</dbReference>
<dbReference type="Proteomes" id="UP000085678">
    <property type="component" value="Unplaced"/>
</dbReference>
<dbReference type="Pfam" id="PF05746">
    <property type="entry name" value="DALR_1"/>
    <property type="match status" value="1"/>
</dbReference>
<dbReference type="Gene3D" id="3.30.1360.70">
    <property type="entry name" value="Arginyl tRNA synthetase N-terminal domain"/>
    <property type="match status" value="1"/>
</dbReference>
<evidence type="ECO:0000256" key="6">
    <source>
        <dbReference type="ARBA" id="ARBA00022741"/>
    </source>
</evidence>
<dbReference type="SUPFAM" id="SSF55190">
    <property type="entry name" value="Arginyl-tRNA synthetase (ArgRS), N-terminal 'additional' domain"/>
    <property type="match status" value="1"/>
</dbReference>
<dbReference type="Gene3D" id="1.10.730.10">
    <property type="entry name" value="Isoleucyl-tRNA Synthetase, Domain 1"/>
    <property type="match status" value="1"/>
</dbReference>
<dbReference type="GO" id="GO:0006420">
    <property type="term" value="P:arginyl-tRNA aminoacylation"/>
    <property type="evidence" value="ECO:0007669"/>
    <property type="project" value="InterPro"/>
</dbReference>
<evidence type="ECO:0000256" key="10">
    <source>
        <dbReference type="ARBA" id="ARBA00033033"/>
    </source>
</evidence>
<dbReference type="InterPro" id="IPR005148">
    <property type="entry name" value="Arg-tRNA-synth_N"/>
</dbReference>
<evidence type="ECO:0000259" key="15">
    <source>
        <dbReference type="SMART" id="SM01016"/>
    </source>
</evidence>
<evidence type="ECO:0000256" key="1">
    <source>
        <dbReference type="ARBA" id="ARBA00004514"/>
    </source>
</evidence>
<dbReference type="FunFam" id="3.30.1360.70:FF:000002">
    <property type="entry name" value="arginine--tRNA ligase, cytoplasmic"/>
    <property type="match status" value="1"/>
</dbReference>
<evidence type="ECO:0000256" key="13">
    <source>
        <dbReference type="SAM" id="Coils"/>
    </source>
</evidence>
<keyword evidence="4" id="KW-0963">Cytoplasm</keyword>